<dbReference type="SUPFAM" id="SSF55811">
    <property type="entry name" value="Nudix"/>
    <property type="match status" value="1"/>
</dbReference>
<dbReference type="InterPro" id="IPR000086">
    <property type="entry name" value="NUDIX_hydrolase_dom"/>
</dbReference>
<comment type="cofactor">
    <cofactor evidence="1">
        <name>Mg(2+)</name>
        <dbReference type="ChEBI" id="CHEBI:18420"/>
    </cofactor>
</comment>
<dbReference type="InterPro" id="IPR015797">
    <property type="entry name" value="NUDIX_hydrolase-like_dom_sf"/>
</dbReference>
<dbReference type="PANTHER" id="PTHR42904">
    <property type="entry name" value="NUDIX HYDROLASE, NUDC SUBFAMILY"/>
    <property type="match status" value="1"/>
</dbReference>
<dbReference type="KEGG" id="str:Sterm_0745"/>
<protein>
    <submittedName>
        <fullName evidence="9">NUDIX hydrolase</fullName>
    </submittedName>
</protein>
<evidence type="ECO:0000313" key="9">
    <source>
        <dbReference type="EMBL" id="ACZ07617.1"/>
    </source>
</evidence>
<name>D1AQ39_SEBTE</name>
<evidence type="ECO:0000256" key="3">
    <source>
        <dbReference type="ARBA" id="ARBA00009595"/>
    </source>
</evidence>
<proteinExistence type="inferred from homology"/>
<keyword evidence="5 9" id="KW-0378">Hydrolase</keyword>
<evidence type="ECO:0000313" key="10">
    <source>
        <dbReference type="Proteomes" id="UP000000845"/>
    </source>
</evidence>
<evidence type="ECO:0000256" key="1">
    <source>
        <dbReference type="ARBA" id="ARBA00001946"/>
    </source>
</evidence>
<evidence type="ECO:0000256" key="7">
    <source>
        <dbReference type="ARBA" id="ARBA00023679"/>
    </source>
</evidence>
<dbReference type="AlphaFoldDB" id="D1AQ39"/>
<organism evidence="9 10">
    <name type="scientific">Sebaldella termitidis (strain ATCC 33386 / NCTC 11300)</name>
    <dbReference type="NCBI Taxonomy" id="526218"/>
    <lineage>
        <taxon>Bacteria</taxon>
        <taxon>Fusobacteriati</taxon>
        <taxon>Fusobacteriota</taxon>
        <taxon>Fusobacteriia</taxon>
        <taxon>Fusobacteriales</taxon>
        <taxon>Leptotrichiaceae</taxon>
        <taxon>Sebaldella</taxon>
    </lineage>
</organism>
<dbReference type="Gene3D" id="3.90.79.10">
    <property type="entry name" value="Nucleoside Triphosphate Pyrophosphohydrolase"/>
    <property type="match status" value="1"/>
</dbReference>
<comment type="cofactor">
    <cofactor evidence="2">
        <name>Zn(2+)</name>
        <dbReference type="ChEBI" id="CHEBI:29105"/>
    </cofactor>
</comment>
<dbReference type="PROSITE" id="PS51462">
    <property type="entry name" value="NUDIX"/>
    <property type="match status" value="1"/>
</dbReference>
<dbReference type="HOGENOM" id="CLU_062658_5_2_0"/>
<dbReference type="EMBL" id="CP001739">
    <property type="protein sequence ID" value="ACZ07617.1"/>
    <property type="molecule type" value="Genomic_DNA"/>
</dbReference>
<keyword evidence="10" id="KW-1185">Reference proteome</keyword>
<evidence type="ECO:0000256" key="6">
    <source>
        <dbReference type="ARBA" id="ARBA00022842"/>
    </source>
</evidence>
<dbReference type="GO" id="GO:0005829">
    <property type="term" value="C:cytosol"/>
    <property type="evidence" value="ECO:0007669"/>
    <property type="project" value="TreeGrafter"/>
</dbReference>
<dbReference type="Proteomes" id="UP000000845">
    <property type="component" value="Chromosome"/>
</dbReference>
<reference evidence="10" key="1">
    <citation type="submission" date="2009-09" db="EMBL/GenBank/DDBJ databases">
        <title>The complete chromosome of Sebaldella termitidis ATCC 33386.</title>
        <authorList>
            <consortium name="US DOE Joint Genome Institute (JGI-PGF)"/>
            <person name="Lucas S."/>
            <person name="Copeland A."/>
            <person name="Lapidus A."/>
            <person name="Glavina del Rio T."/>
            <person name="Dalin E."/>
            <person name="Tice H."/>
            <person name="Bruce D."/>
            <person name="Goodwin L."/>
            <person name="Pitluck S."/>
            <person name="Kyrpides N."/>
            <person name="Mavromatis K."/>
            <person name="Ivanova N."/>
            <person name="Mikhailova N."/>
            <person name="Sims D."/>
            <person name="Meincke L."/>
            <person name="Brettin T."/>
            <person name="Detter J.C."/>
            <person name="Han C."/>
            <person name="Larimer F."/>
            <person name="Land M."/>
            <person name="Hauser L."/>
            <person name="Markowitz V."/>
            <person name="Cheng J.F."/>
            <person name="Hugenholtz P."/>
            <person name="Woyke T."/>
            <person name="Wu D."/>
            <person name="Eisen J.A."/>
        </authorList>
    </citation>
    <scope>NUCLEOTIDE SEQUENCE [LARGE SCALE GENOMIC DNA]</scope>
    <source>
        <strain evidence="10">ATCC 33386 / NCTC 11300</strain>
    </source>
</reference>
<dbReference type="GO" id="GO:0019677">
    <property type="term" value="P:NAD+ catabolic process"/>
    <property type="evidence" value="ECO:0007669"/>
    <property type="project" value="TreeGrafter"/>
</dbReference>
<dbReference type="InterPro" id="IPR050241">
    <property type="entry name" value="NAD-cap_RNA_hydrolase_NudC"/>
</dbReference>
<keyword evidence="6" id="KW-0460">Magnesium</keyword>
<accession>D1AQ39</accession>
<dbReference type="GO" id="GO:0006742">
    <property type="term" value="P:NADP+ catabolic process"/>
    <property type="evidence" value="ECO:0007669"/>
    <property type="project" value="TreeGrafter"/>
</dbReference>
<dbReference type="GO" id="GO:0046872">
    <property type="term" value="F:metal ion binding"/>
    <property type="evidence" value="ECO:0007669"/>
    <property type="project" value="UniProtKB-KW"/>
</dbReference>
<gene>
    <name evidence="9" type="ordered locus">Sterm_0745</name>
</gene>
<keyword evidence="4" id="KW-0479">Metal-binding</keyword>
<dbReference type="eggNOG" id="COG0494">
    <property type="taxonomic scope" value="Bacteria"/>
</dbReference>
<dbReference type="RefSeq" id="WP_012860213.1">
    <property type="nucleotide sequence ID" value="NC_013517.1"/>
</dbReference>
<dbReference type="GO" id="GO:0035529">
    <property type="term" value="F:NADH pyrophosphatase activity"/>
    <property type="evidence" value="ECO:0007669"/>
    <property type="project" value="TreeGrafter"/>
</dbReference>
<evidence type="ECO:0000256" key="2">
    <source>
        <dbReference type="ARBA" id="ARBA00001947"/>
    </source>
</evidence>
<dbReference type="STRING" id="526218.Sterm_0745"/>
<comment type="similarity">
    <text evidence="3">Belongs to the Nudix hydrolase family. NudC subfamily.</text>
</comment>
<feature type="domain" description="Nudix hydrolase" evidence="8">
    <location>
        <begin position="38"/>
        <end position="167"/>
    </location>
</feature>
<evidence type="ECO:0000259" key="8">
    <source>
        <dbReference type="PROSITE" id="PS51462"/>
    </source>
</evidence>
<sequence>MKRLGRKVMYESNWINFYLDRVEMNDKSIIEDYHVIKYHREGVTVVVENDNDEILFVEAHRYLLGTTEWEIPAGGTEKGEDILKTGEREVLEESGYHVKNIEYLFSYYPASGSTDLKFHVLKAVLDEGKERQDFDLNEIADVKWIKKEKIKEMIKNNELKDGLTLSGLMYYLFLN</sequence>
<dbReference type="PANTHER" id="PTHR42904:SF6">
    <property type="entry name" value="NAD-CAPPED RNA HYDROLASE NUDT12"/>
    <property type="match status" value="1"/>
</dbReference>
<evidence type="ECO:0000256" key="4">
    <source>
        <dbReference type="ARBA" id="ARBA00022723"/>
    </source>
</evidence>
<dbReference type="CDD" id="cd03424">
    <property type="entry name" value="NUDIX_ADPRase_Nudt5_UGPPase_Nudt14"/>
    <property type="match status" value="1"/>
</dbReference>
<comment type="catalytic activity">
    <reaction evidence="7">
        <text>a 5'-end NAD(+)-phospho-ribonucleoside in mRNA + H2O = a 5'-end phospho-adenosine-phospho-ribonucleoside in mRNA + beta-nicotinamide D-ribonucleotide + 2 H(+)</text>
        <dbReference type="Rhea" id="RHEA:60876"/>
        <dbReference type="Rhea" id="RHEA-COMP:15698"/>
        <dbReference type="Rhea" id="RHEA-COMP:15719"/>
        <dbReference type="ChEBI" id="CHEBI:14649"/>
        <dbReference type="ChEBI" id="CHEBI:15377"/>
        <dbReference type="ChEBI" id="CHEBI:15378"/>
        <dbReference type="ChEBI" id="CHEBI:144029"/>
        <dbReference type="ChEBI" id="CHEBI:144051"/>
    </reaction>
    <physiologicalReaction direction="left-to-right" evidence="7">
        <dbReference type="Rhea" id="RHEA:60877"/>
    </physiologicalReaction>
</comment>
<reference evidence="9 10" key="2">
    <citation type="journal article" date="2010" name="Stand. Genomic Sci.">
        <title>Complete genome sequence of Sebaldella termitidis type strain (NCTC 11300).</title>
        <authorList>
            <person name="Harmon-Smith M."/>
            <person name="Celia L."/>
            <person name="Chertkov O."/>
            <person name="Lapidus A."/>
            <person name="Copeland A."/>
            <person name="Glavina Del Rio T."/>
            <person name="Nolan M."/>
            <person name="Lucas S."/>
            <person name="Tice H."/>
            <person name="Cheng J.F."/>
            <person name="Han C."/>
            <person name="Detter J.C."/>
            <person name="Bruce D."/>
            <person name="Goodwin L."/>
            <person name="Pitluck S."/>
            <person name="Pati A."/>
            <person name="Liolios K."/>
            <person name="Ivanova N."/>
            <person name="Mavromatis K."/>
            <person name="Mikhailova N."/>
            <person name="Chen A."/>
            <person name="Palaniappan K."/>
            <person name="Land M."/>
            <person name="Hauser L."/>
            <person name="Chang Y.J."/>
            <person name="Jeffries C.D."/>
            <person name="Brettin T."/>
            <person name="Goker M."/>
            <person name="Beck B."/>
            <person name="Bristow J."/>
            <person name="Eisen J.A."/>
            <person name="Markowitz V."/>
            <person name="Hugenholtz P."/>
            <person name="Kyrpides N.C."/>
            <person name="Klenk H.P."/>
            <person name="Chen F."/>
        </authorList>
    </citation>
    <scope>NUCLEOTIDE SEQUENCE [LARGE SCALE GENOMIC DNA]</scope>
    <source>
        <strain evidence="10">ATCC 33386 / NCTC 11300</strain>
    </source>
</reference>
<dbReference type="Pfam" id="PF00293">
    <property type="entry name" value="NUDIX"/>
    <property type="match status" value="1"/>
</dbReference>
<evidence type="ECO:0000256" key="5">
    <source>
        <dbReference type="ARBA" id="ARBA00022801"/>
    </source>
</evidence>